<proteinExistence type="predicted"/>
<keyword evidence="2" id="KW-1185">Reference proteome</keyword>
<sequence>MLLDMPKKIRFWAPPISTSACLLLQLRFTPFQPFQGFSSLHCCMLLNGSSFSLPVHTKTAAAHREELFLLPAEIKPCTPSPSIQPFASHFVAAGRFLLCWTVSCFWMGGHCWNVEVAGA</sequence>
<dbReference type="PROSITE" id="PS51257">
    <property type="entry name" value="PROKAR_LIPOPROTEIN"/>
    <property type="match status" value="1"/>
</dbReference>
<dbReference type="AlphaFoldDB" id="A0A0S3SAS1"/>
<evidence type="ECO:0000313" key="2">
    <source>
        <dbReference type="Proteomes" id="UP000291084"/>
    </source>
</evidence>
<name>A0A0S3SAS1_PHAAN</name>
<protein>
    <submittedName>
        <fullName evidence="1">Uncharacterized protein</fullName>
    </submittedName>
</protein>
<dbReference type="EMBL" id="AP015039">
    <property type="protein sequence ID" value="BAT89948.1"/>
    <property type="molecule type" value="Genomic_DNA"/>
</dbReference>
<evidence type="ECO:0000313" key="1">
    <source>
        <dbReference type="EMBL" id="BAT89948.1"/>
    </source>
</evidence>
<reference evidence="1 2" key="1">
    <citation type="journal article" date="2015" name="Sci. Rep.">
        <title>The power of single molecule real-time sequencing technology in the de novo assembly of a eukaryotic genome.</title>
        <authorList>
            <person name="Sakai H."/>
            <person name="Naito K."/>
            <person name="Ogiso-Tanaka E."/>
            <person name="Takahashi Y."/>
            <person name="Iseki K."/>
            <person name="Muto C."/>
            <person name="Satou K."/>
            <person name="Teruya K."/>
            <person name="Shiroma A."/>
            <person name="Shimoji M."/>
            <person name="Hirano T."/>
            <person name="Itoh T."/>
            <person name="Kaga A."/>
            <person name="Tomooka N."/>
        </authorList>
    </citation>
    <scope>NUCLEOTIDE SEQUENCE [LARGE SCALE GENOMIC DNA]</scope>
    <source>
        <strain evidence="2">cv. Shumari</strain>
    </source>
</reference>
<dbReference type="Proteomes" id="UP000291084">
    <property type="component" value="Chromosome 6"/>
</dbReference>
<gene>
    <name evidence="1" type="primary">Vigan.06G109000</name>
    <name evidence="1" type="ORF">VIGAN_06109000</name>
</gene>
<organism evidence="1 2">
    <name type="scientific">Vigna angularis var. angularis</name>
    <dbReference type="NCBI Taxonomy" id="157739"/>
    <lineage>
        <taxon>Eukaryota</taxon>
        <taxon>Viridiplantae</taxon>
        <taxon>Streptophyta</taxon>
        <taxon>Embryophyta</taxon>
        <taxon>Tracheophyta</taxon>
        <taxon>Spermatophyta</taxon>
        <taxon>Magnoliopsida</taxon>
        <taxon>eudicotyledons</taxon>
        <taxon>Gunneridae</taxon>
        <taxon>Pentapetalae</taxon>
        <taxon>rosids</taxon>
        <taxon>fabids</taxon>
        <taxon>Fabales</taxon>
        <taxon>Fabaceae</taxon>
        <taxon>Papilionoideae</taxon>
        <taxon>50 kb inversion clade</taxon>
        <taxon>NPAAA clade</taxon>
        <taxon>indigoferoid/millettioid clade</taxon>
        <taxon>Phaseoleae</taxon>
        <taxon>Vigna</taxon>
    </lineage>
</organism>
<accession>A0A0S3SAS1</accession>